<evidence type="ECO:0000256" key="8">
    <source>
        <dbReference type="ARBA" id="ARBA00022490"/>
    </source>
</evidence>
<dbReference type="Gene3D" id="3.30.420.10">
    <property type="entry name" value="Ribonuclease H-like superfamily/Ribonuclease H"/>
    <property type="match status" value="1"/>
</dbReference>
<dbReference type="RefSeq" id="WP_188401641.1">
    <property type="nucleotide sequence ID" value="NZ_BMCE01000001.1"/>
</dbReference>
<dbReference type="InterPro" id="IPR012295">
    <property type="entry name" value="TBP_dom_sf"/>
</dbReference>
<gene>
    <name evidence="14" type="primary">rnhC</name>
    <name evidence="18" type="ORF">JYA64_18955</name>
</gene>
<keyword evidence="13 14" id="KW-0460">Magnesium</keyword>
<dbReference type="GO" id="GO:0004523">
    <property type="term" value="F:RNA-DNA hybrid ribonuclease activity"/>
    <property type="evidence" value="ECO:0007669"/>
    <property type="project" value="UniProtKB-EC"/>
</dbReference>
<dbReference type="HAMAP" id="MF_00053">
    <property type="entry name" value="RNase_HIII"/>
    <property type="match status" value="1"/>
</dbReference>
<dbReference type="Pfam" id="PF01351">
    <property type="entry name" value="RNase_HII"/>
    <property type="match status" value="1"/>
</dbReference>
<dbReference type="InterPro" id="IPR004641">
    <property type="entry name" value="RNase_HIII"/>
</dbReference>
<keyword evidence="8 14" id="KW-0963">Cytoplasm</keyword>
<evidence type="ECO:0000256" key="14">
    <source>
        <dbReference type="HAMAP-Rule" id="MF_00053"/>
    </source>
</evidence>
<evidence type="ECO:0000313" key="19">
    <source>
        <dbReference type="Proteomes" id="UP001319060"/>
    </source>
</evidence>
<keyword evidence="19" id="KW-1185">Reference proteome</keyword>
<evidence type="ECO:0000256" key="15">
    <source>
        <dbReference type="PROSITE-ProRule" id="PRU01319"/>
    </source>
</evidence>
<dbReference type="PIRSF" id="PIRSF037748">
    <property type="entry name" value="RnhC"/>
    <property type="match status" value="1"/>
</dbReference>
<dbReference type="EC" id="3.1.26.4" evidence="6 14"/>
<comment type="subcellular location">
    <subcellularLocation>
        <location evidence="4 14">Cytoplasm</location>
    </subcellularLocation>
</comment>
<evidence type="ECO:0000256" key="10">
    <source>
        <dbReference type="ARBA" id="ARBA00022723"/>
    </source>
</evidence>
<keyword evidence="11 14" id="KW-0255">Endonuclease</keyword>
<evidence type="ECO:0000256" key="9">
    <source>
        <dbReference type="ARBA" id="ARBA00022722"/>
    </source>
</evidence>
<proteinExistence type="inferred from homology"/>
<comment type="function">
    <text evidence="3 14">Endonuclease that specifically degrades the RNA of RNA-DNA hybrids.</text>
</comment>
<dbReference type="InterPro" id="IPR036397">
    <property type="entry name" value="RNaseH_sf"/>
</dbReference>
<dbReference type="InterPro" id="IPR024568">
    <property type="entry name" value="RNase_HIII_N"/>
</dbReference>
<dbReference type="EMBL" id="JAFHKS010000044">
    <property type="protein sequence ID" value="MBN3547396.1"/>
    <property type="molecule type" value="Genomic_DNA"/>
</dbReference>
<dbReference type="PANTHER" id="PTHR10954">
    <property type="entry name" value="RIBONUCLEASE H2 SUBUNIT A"/>
    <property type="match status" value="1"/>
</dbReference>
<feature type="domain" description="RNase H type-2" evidence="17">
    <location>
        <begin position="95"/>
        <end position="312"/>
    </location>
</feature>
<keyword evidence="10 14" id="KW-0479">Metal-binding</keyword>
<evidence type="ECO:0000256" key="16">
    <source>
        <dbReference type="SAM" id="MobiDB-lite"/>
    </source>
</evidence>
<evidence type="ECO:0000256" key="11">
    <source>
        <dbReference type="ARBA" id="ARBA00022759"/>
    </source>
</evidence>
<comment type="cofactor">
    <cofactor evidence="2">
        <name>Mg(2+)</name>
        <dbReference type="ChEBI" id="CHEBI:18420"/>
    </cofactor>
</comment>
<evidence type="ECO:0000256" key="13">
    <source>
        <dbReference type="ARBA" id="ARBA00022842"/>
    </source>
</evidence>
<keyword evidence="12 14" id="KW-0378">Hydrolase</keyword>
<evidence type="ECO:0000256" key="7">
    <source>
        <dbReference type="ARBA" id="ARBA00021407"/>
    </source>
</evidence>
<dbReference type="CDD" id="cd06590">
    <property type="entry name" value="RNase_HII_bacteria_HIII_like"/>
    <property type="match status" value="1"/>
</dbReference>
<comment type="cofactor">
    <cofactor evidence="14 15">
        <name>Mn(2+)</name>
        <dbReference type="ChEBI" id="CHEBI:29035"/>
    </cofactor>
    <cofactor evidence="14 15">
        <name>Mg(2+)</name>
        <dbReference type="ChEBI" id="CHEBI:18420"/>
    </cofactor>
    <text evidence="14 15">Manganese or magnesium. Binds 1 divalent metal ion per monomer in the absence of substrate. May bind a second metal ion after substrate binding.</text>
</comment>
<feature type="binding site" evidence="14 15">
    <location>
        <position position="206"/>
    </location>
    <ligand>
        <name>a divalent metal cation</name>
        <dbReference type="ChEBI" id="CHEBI:60240"/>
    </ligand>
</feature>
<dbReference type="CDD" id="cd14796">
    <property type="entry name" value="RNAse_HIII_N"/>
    <property type="match status" value="1"/>
</dbReference>
<evidence type="ECO:0000256" key="1">
    <source>
        <dbReference type="ARBA" id="ARBA00000077"/>
    </source>
</evidence>
<dbReference type="SUPFAM" id="SSF53098">
    <property type="entry name" value="Ribonuclease H-like"/>
    <property type="match status" value="1"/>
</dbReference>
<evidence type="ECO:0000256" key="5">
    <source>
        <dbReference type="ARBA" id="ARBA00008378"/>
    </source>
</evidence>
<keyword evidence="9 14" id="KW-0540">Nuclease</keyword>
<evidence type="ECO:0000256" key="4">
    <source>
        <dbReference type="ARBA" id="ARBA00004496"/>
    </source>
</evidence>
<evidence type="ECO:0000313" key="18">
    <source>
        <dbReference type="EMBL" id="MBN3547396.1"/>
    </source>
</evidence>
<protein>
    <recommendedName>
        <fullName evidence="7 14">Ribonuclease HIII</fullName>
        <shortName evidence="14">RNase HIII</shortName>
        <ecNumber evidence="6 14">3.1.26.4</ecNumber>
    </recommendedName>
</protein>
<sequence length="315" mass="34580">MAHVVKKMTDSEILAMKKELSHAISGKTPPGAVFTAKLSDCTVTAYNSGKVLFQGKGAEKASQQFSGQVSPAKEKNKTSTKTPHRYAPPQNAAELSMIGSDEVGTGDYFGPMTVAAAYVSRDQLELVKELGVKDSKHLNDKQIVQIAKELIHTVPYSLLVLNNEKYNELQQKGMSQGKIKAILHNRALQNVKAKIEGEELDGILVDQFCEPGVYFNYLTKEKNLLKEGLYFATKGESVHLSVAAASILARYSFLKEMDKLGARFHTVIPKGAGPHVDVKAAELVEKFGESVFDTATKKHFANTQKALNLLNKKRK</sequence>
<comment type="caution">
    <text evidence="18">The sequence shown here is derived from an EMBL/GenBank/DDBJ whole genome shotgun (WGS) entry which is preliminary data.</text>
</comment>
<dbReference type="Proteomes" id="UP001319060">
    <property type="component" value="Unassembled WGS sequence"/>
</dbReference>
<comment type="similarity">
    <text evidence="5 14">Belongs to the RNase HII family. RnhC subfamily.</text>
</comment>
<dbReference type="PANTHER" id="PTHR10954:SF23">
    <property type="entry name" value="RIBONUCLEASE"/>
    <property type="match status" value="1"/>
</dbReference>
<reference evidence="18 19" key="1">
    <citation type="submission" date="2021-01" db="EMBL/GenBank/DDBJ databases">
        <title>Genome Sequencing of Type Strains.</title>
        <authorList>
            <person name="Lemaire J.F."/>
            <person name="Inderbitzin P."/>
            <person name="Collins S.B."/>
            <person name="Wespe N."/>
            <person name="Knight-Connoni V."/>
        </authorList>
    </citation>
    <scope>NUCLEOTIDE SEQUENCE [LARGE SCALE GENOMIC DNA]</scope>
    <source>
        <strain evidence="18 19">DSM 14730</strain>
    </source>
</reference>
<dbReference type="Pfam" id="PF11858">
    <property type="entry name" value="DUF3378"/>
    <property type="match status" value="1"/>
</dbReference>
<evidence type="ECO:0000259" key="17">
    <source>
        <dbReference type="PROSITE" id="PS51975"/>
    </source>
</evidence>
<evidence type="ECO:0000256" key="12">
    <source>
        <dbReference type="ARBA" id="ARBA00022801"/>
    </source>
</evidence>
<accession>A0ABS2ZHY2</accession>
<dbReference type="Gene3D" id="3.30.310.10">
    <property type="entry name" value="TATA-Binding Protein"/>
    <property type="match status" value="1"/>
</dbReference>
<dbReference type="NCBIfam" id="TIGR00716">
    <property type="entry name" value="rnhC"/>
    <property type="match status" value="1"/>
</dbReference>
<evidence type="ECO:0000256" key="6">
    <source>
        <dbReference type="ARBA" id="ARBA00012180"/>
    </source>
</evidence>
<feature type="region of interest" description="Disordered" evidence="16">
    <location>
        <begin position="63"/>
        <end position="88"/>
    </location>
</feature>
<evidence type="ECO:0000256" key="3">
    <source>
        <dbReference type="ARBA" id="ARBA00004065"/>
    </source>
</evidence>
<feature type="binding site" evidence="14 15">
    <location>
        <position position="101"/>
    </location>
    <ligand>
        <name>a divalent metal cation</name>
        <dbReference type="ChEBI" id="CHEBI:60240"/>
    </ligand>
</feature>
<dbReference type="InterPro" id="IPR024567">
    <property type="entry name" value="RNase_HII/HIII_dom"/>
</dbReference>
<dbReference type="InterPro" id="IPR001352">
    <property type="entry name" value="RNase_HII/HIII"/>
</dbReference>
<comment type="catalytic activity">
    <reaction evidence="1 14 15">
        <text>Endonucleolytic cleavage to 5'-phosphomonoester.</text>
        <dbReference type="EC" id="3.1.26.4"/>
    </reaction>
</comment>
<dbReference type="PROSITE" id="PS51975">
    <property type="entry name" value="RNASE_H_2"/>
    <property type="match status" value="1"/>
</dbReference>
<organism evidence="18 19">
    <name type="scientific">Fictibacillus barbaricus</name>
    <dbReference type="NCBI Taxonomy" id="182136"/>
    <lineage>
        <taxon>Bacteria</taxon>
        <taxon>Bacillati</taxon>
        <taxon>Bacillota</taxon>
        <taxon>Bacilli</taxon>
        <taxon>Bacillales</taxon>
        <taxon>Fictibacillaceae</taxon>
        <taxon>Fictibacillus</taxon>
    </lineage>
</organism>
<evidence type="ECO:0000256" key="2">
    <source>
        <dbReference type="ARBA" id="ARBA00001946"/>
    </source>
</evidence>
<feature type="binding site" evidence="14 15">
    <location>
        <position position="102"/>
    </location>
    <ligand>
        <name>a divalent metal cation</name>
        <dbReference type="ChEBI" id="CHEBI:60240"/>
    </ligand>
</feature>
<name>A0ABS2ZHY2_9BACL</name>
<dbReference type="InterPro" id="IPR012337">
    <property type="entry name" value="RNaseH-like_sf"/>
</dbReference>